<reference evidence="3" key="1">
    <citation type="submission" date="2020-12" db="UniProtKB">
        <authorList>
            <consortium name="WormBaseParasite"/>
        </authorList>
    </citation>
    <scope>IDENTIFICATION</scope>
    <source>
        <strain evidence="3">MHco3</strain>
    </source>
</reference>
<proteinExistence type="predicted"/>
<evidence type="ECO:0000313" key="3">
    <source>
        <dbReference type="WBParaSite" id="HCON_00078990-00001"/>
    </source>
</evidence>
<feature type="compositionally biased region" description="Basic and acidic residues" evidence="1">
    <location>
        <begin position="36"/>
        <end position="55"/>
    </location>
</feature>
<feature type="region of interest" description="Disordered" evidence="1">
    <location>
        <begin position="79"/>
        <end position="98"/>
    </location>
</feature>
<organism evidence="2 3">
    <name type="scientific">Haemonchus contortus</name>
    <name type="common">Barber pole worm</name>
    <dbReference type="NCBI Taxonomy" id="6289"/>
    <lineage>
        <taxon>Eukaryota</taxon>
        <taxon>Metazoa</taxon>
        <taxon>Ecdysozoa</taxon>
        <taxon>Nematoda</taxon>
        <taxon>Chromadorea</taxon>
        <taxon>Rhabditida</taxon>
        <taxon>Rhabditina</taxon>
        <taxon>Rhabditomorpha</taxon>
        <taxon>Strongyloidea</taxon>
        <taxon>Trichostrongylidae</taxon>
        <taxon>Haemonchus</taxon>
    </lineage>
</organism>
<feature type="region of interest" description="Disordered" evidence="1">
    <location>
        <begin position="28"/>
        <end position="62"/>
    </location>
</feature>
<accession>A0A7I4YCQ3</accession>
<sequence length="129" mass="14517">MENHGECEEESQGISIKCHQEWRTGTPPEFCGQHARPTEERTSPAKEVISNKHSELGLPNGKSREIADLMKHKSPVFRRHAGKEGRLEKSEKVSSPIQYGRHQEEWCAITVNDNSTSLSSTGSMVESWT</sequence>
<dbReference type="Proteomes" id="UP000025227">
    <property type="component" value="Unplaced"/>
</dbReference>
<dbReference type="AlphaFoldDB" id="A0A7I4YCQ3"/>
<protein>
    <submittedName>
        <fullName evidence="3">Uncharacterized protein</fullName>
    </submittedName>
</protein>
<keyword evidence="2" id="KW-1185">Reference proteome</keyword>
<evidence type="ECO:0000256" key="1">
    <source>
        <dbReference type="SAM" id="MobiDB-lite"/>
    </source>
</evidence>
<evidence type="ECO:0000313" key="2">
    <source>
        <dbReference type="Proteomes" id="UP000025227"/>
    </source>
</evidence>
<feature type="compositionally biased region" description="Basic and acidic residues" evidence="1">
    <location>
        <begin position="82"/>
        <end position="92"/>
    </location>
</feature>
<dbReference type="WBParaSite" id="HCON_00078990-00001">
    <property type="protein sequence ID" value="HCON_00078990-00001"/>
    <property type="gene ID" value="HCON_00078990"/>
</dbReference>
<name>A0A7I4YCQ3_HAECO</name>